<keyword evidence="1 5" id="KW-0723">Serine/threonine-protein kinase</keyword>
<evidence type="ECO:0000256" key="2">
    <source>
        <dbReference type="ARBA" id="ARBA00022679"/>
    </source>
</evidence>
<dbReference type="EMBL" id="AP009389">
    <property type="protein sequence ID" value="BAF59083.1"/>
    <property type="molecule type" value="Genomic_DNA"/>
</dbReference>
<dbReference type="Pfam" id="PF03618">
    <property type="entry name" value="Kinase-PPPase"/>
    <property type="match status" value="1"/>
</dbReference>
<evidence type="ECO:0000256" key="1">
    <source>
        <dbReference type="ARBA" id="ARBA00022527"/>
    </source>
</evidence>
<dbReference type="NCBIfam" id="NF003742">
    <property type="entry name" value="PRK05339.1"/>
    <property type="match status" value="1"/>
</dbReference>
<dbReference type="PANTHER" id="PTHR31756:SF3">
    <property type="entry name" value="PYRUVATE, PHOSPHATE DIKINASE REGULATORY PROTEIN 1, CHLOROPLASTIC"/>
    <property type="match status" value="1"/>
</dbReference>
<evidence type="ECO:0000256" key="4">
    <source>
        <dbReference type="ARBA" id="ARBA00022777"/>
    </source>
</evidence>
<dbReference type="KEGG" id="pth:PTH_0902"/>
<evidence type="ECO:0000313" key="6">
    <source>
        <dbReference type="EMBL" id="BAF59083.1"/>
    </source>
</evidence>
<dbReference type="HOGENOM" id="CLU_046206_2_1_9"/>
<dbReference type="AlphaFoldDB" id="A5D3U1"/>
<comment type="catalytic activity">
    <reaction evidence="5">
        <text>N(tele)-phospho-L-histidyl/L-threonyl-[pyruvate, phosphate dikinase] + ADP = N(tele)-phospho-L-histidyl/O-phospho-L-threonyl-[pyruvate, phosphate dikinase] + AMP + H(+)</text>
        <dbReference type="Rhea" id="RHEA:43692"/>
        <dbReference type="Rhea" id="RHEA-COMP:10650"/>
        <dbReference type="Rhea" id="RHEA-COMP:10651"/>
        <dbReference type="ChEBI" id="CHEBI:15378"/>
        <dbReference type="ChEBI" id="CHEBI:30013"/>
        <dbReference type="ChEBI" id="CHEBI:61977"/>
        <dbReference type="ChEBI" id="CHEBI:83586"/>
        <dbReference type="ChEBI" id="CHEBI:456215"/>
        <dbReference type="ChEBI" id="CHEBI:456216"/>
        <dbReference type="EC" id="2.7.11.32"/>
    </reaction>
</comment>
<organism evidence="6 7">
    <name type="scientific">Pelotomaculum thermopropionicum (strain DSM 13744 / JCM 10971 / SI)</name>
    <dbReference type="NCBI Taxonomy" id="370438"/>
    <lineage>
        <taxon>Bacteria</taxon>
        <taxon>Bacillati</taxon>
        <taxon>Bacillota</taxon>
        <taxon>Clostridia</taxon>
        <taxon>Eubacteriales</taxon>
        <taxon>Desulfotomaculaceae</taxon>
        <taxon>Pelotomaculum</taxon>
    </lineage>
</organism>
<dbReference type="GO" id="GO:0004674">
    <property type="term" value="F:protein serine/threonine kinase activity"/>
    <property type="evidence" value="ECO:0007669"/>
    <property type="project" value="UniProtKB-UniRule"/>
</dbReference>
<keyword evidence="3 5" id="KW-0547">Nucleotide-binding</keyword>
<gene>
    <name evidence="6" type="ordered locus">PTH_0902</name>
</gene>
<evidence type="ECO:0000256" key="3">
    <source>
        <dbReference type="ARBA" id="ARBA00022741"/>
    </source>
</evidence>
<dbReference type="PANTHER" id="PTHR31756">
    <property type="entry name" value="PYRUVATE, PHOSPHATE DIKINASE REGULATORY PROTEIN 1, CHLOROPLASTIC"/>
    <property type="match status" value="1"/>
</dbReference>
<dbReference type="STRING" id="370438.PTH_0902"/>
<comment type="similarity">
    <text evidence="5">Belongs to the pyruvate, phosphate/water dikinase regulatory protein family. PDRP subfamily.</text>
</comment>
<dbReference type="eggNOG" id="COG1806">
    <property type="taxonomic scope" value="Bacteria"/>
</dbReference>
<evidence type="ECO:0000256" key="5">
    <source>
        <dbReference type="HAMAP-Rule" id="MF_00921"/>
    </source>
</evidence>
<dbReference type="GO" id="GO:0043531">
    <property type="term" value="F:ADP binding"/>
    <property type="evidence" value="ECO:0007669"/>
    <property type="project" value="UniProtKB-UniRule"/>
</dbReference>
<dbReference type="EC" id="2.7.4.27" evidence="5"/>
<proteinExistence type="inferred from homology"/>
<evidence type="ECO:0000313" key="7">
    <source>
        <dbReference type="Proteomes" id="UP000006556"/>
    </source>
</evidence>
<dbReference type="GO" id="GO:0005524">
    <property type="term" value="F:ATP binding"/>
    <property type="evidence" value="ECO:0007669"/>
    <property type="project" value="InterPro"/>
</dbReference>
<dbReference type="EC" id="2.7.11.32" evidence="5"/>
<keyword evidence="7" id="KW-1185">Reference proteome</keyword>
<dbReference type="InterPro" id="IPR005177">
    <property type="entry name" value="Kinase-pyrophosphorylase"/>
</dbReference>
<name>A5D3U1_PELTS</name>
<keyword evidence="4 5" id="KW-0418">Kinase</keyword>
<dbReference type="GO" id="GO:0016776">
    <property type="term" value="F:phosphotransferase activity, phosphate group as acceptor"/>
    <property type="evidence" value="ECO:0007669"/>
    <property type="project" value="UniProtKB-UniRule"/>
</dbReference>
<keyword evidence="2 5" id="KW-0808">Transferase</keyword>
<sequence>MVRAAASQFNQGGVDIRRVPYVSDPNEIPEIVEEAGAFRSVIAYTLVLPELREAITREAARYGIPTVDIMTPMIDALSKVVKRPPRLEPGLVRRMDEEYFRKVEAIEFAVKYDDGKDPRGIVRADVVVIGVSRTSKTPLCMYLAHKRIKAANVPLVPEVSPPDEIFSLPPHKLIGLKIHPQNLYEIRKERLKSLGLTSNADYASRERILKELEYAEKIMKKAGCTIIDVTNKAVEETASRVLEIYYRGEKLGR</sequence>
<comment type="function">
    <text evidence="5">Bifunctional serine/threonine kinase and phosphorylase involved in the regulation of the pyruvate, phosphate dikinase (PPDK) by catalyzing its phosphorylation/dephosphorylation.</text>
</comment>
<dbReference type="Proteomes" id="UP000006556">
    <property type="component" value="Chromosome"/>
</dbReference>
<dbReference type="InterPro" id="IPR026565">
    <property type="entry name" value="PPDK_reg"/>
</dbReference>
<protein>
    <recommendedName>
        <fullName evidence="5">Putative pyruvate, phosphate dikinase regulatory protein</fullName>
        <shortName evidence="5">PPDK regulatory protein</shortName>
        <ecNumber evidence="5">2.7.11.32</ecNumber>
        <ecNumber evidence="5">2.7.4.27</ecNumber>
    </recommendedName>
</protein>
<comment type="catalytic activity">
    <reaction evidence="5">
        <text>N(tele)-phospho-L-histidyl/O-phospho-L-threonyl-[pyruvate, phosphate dikinase] + phosphate + H(+) = N(tele)-phospho-L-histidyl/L-threonyl-[pyruvate, phosphate dikinase] + diphosphate</text>
        <dbReference type="Rhea" id="RHEA:43696"/>
        <dbReference type="Rhea" id="RHEA-COMP:10650"/>
        <dbReference type="Rhea" id="RHEA-COMP:10651"/>
        <dbReference type="ChEBI" id="CHEBI:15378"/>
        <dbReference type="ChEBI" id="CHEBI:30013"/>
        <dbReference type="ChEBI" id="CHEBI:33019"/>
        <dbReference type="ChEBI" id="CHEBI:43474"/>
        <dbReference type="ChEBI" id="CHEBI:61977"/>
        <dbReference type="ChEBI" id="CHEBI:83586"/>
        <dbReference type="EC" id="2.7.4.27"/>
    </reaction>
</comment>
<dbReference type="HAMAP" id="MF_00921">
    <property type="entry name" value="PDRP"/>
    <property type="match status" value="1"/>
</dbReference>
<feature type="binding site" evidence="5">
    <location>
        <begin position="130"/>
        <end position="137"/>
    </location>
    <ligand>
        <name>ADP</name>
        <dbReference type="ChEBI" id="CHEBI:456216"/>
    </ligand>
</feature>
<accession>A5D3U1</accession>
<reference evidence="7" key="1">
    <citation type="journal article" date="2008" name="Genome Res.">
        <title>The genome of Pelotomaculum thermopropionicum reveals niche-associated evolution in anaerobic microbiota.</title>
        <authorList>
            <person name="Kosaka T."/>
            <person name="Kato S."/>
            <person name="Shimoyama T."/>
            <person name="Ishii S."/>
            <person name="Abe T."/>
            <person name="Watanabe K."/>
        </authorList>
    </citation>
    <scope>NUCLEOTIDE SEQUENCE [LARGE SCALE GENOMIC DNA]</scope>
    <source>
        <strain evidence="7">DSM 13744 / JCM 10971 / SI</strain>
    </source>
</reference>